<keyword evidence="2 3" id="KW-0961">Cell wall biogenesis/degradation</keyword>
<comment type="similarity">
    <text evidence="3 4">Belongs to the RlpA family.</text>
</comment>
<dbReference type="Gene3D" id="2.40.40.10">
    <property type="entry name" value="RlpA-like domain"/>
    <property type="match status" value="1"/>
</dbReference>
<keyword evidence="3" id="KW-0472">Membrane</keyword>
<comment type="subcellular location">
    <subcellularLocation>
        <location evidence="3">Cell membrane</location>
        <topology evidence="3">Lipid-anchor</topology>
    </subcellularLocation>
</comment>
<feature type="domain" description="RlpA-like protein double-psi beta-barrel" evidence="6">
    <location>
        <begin position="101"/>
        <end position="190"/>
    </location>
</feature>
<dbReference type="PANTHER" id="PTHR34183:SF1">
    <property type="entry name" value="ENDOLYTIC PEPTIDOGLYCAN TRANSGLYCOSYLASE RLPA"/>
    <property type="match status" value="1"/>
</dbReference>
<dbReference type="NCBIfam" id="TIGR00413">
    <property type="entry name" value="rlpA"/>
    <property type="match status" value="1"/>
</dbReference>
<name>J1IZ40_9HYPH</name>
<dbReference type="SUPFAM" id="SSF50685">
    <property type="entry name" value="Barwin-like endoglucanases"/>
    <property type="match status" value="1"/>
</dbReference>
<proteinExistence type="inferred from homology"/>
<evidence type="ECO:0000259" key="6">
    <source>
        <dbReference type="Pfam" id="PF03330"/>
    </source>
</evidence>
<dbReference type="GO" id="GO:0008932">
    <property type="term" value="F:lytic endotransglycosylase activity"/>
    <property type="evidence" value="ECO:0007669"/>
    <property type="project" value="UniProtKB-UniRule"/>
</dbReference>
<dbReference type="CDD" id="cd22268">
    <property type="entry name" value="DPBB_RlpA-like"/>
    <property type="match status" value="1"/>
</dbReference>
<dbReference type="GO" id="GO:0009279">
    <property type="term" value="C:cell outer membrane"/>
    <property type="evidence" value="ECO:0007669"/>
    <property type="project" value="TreeGrafter"/>
</dbReference>
<dbReference type="Proteomes" id="UP000008748">
    <property type="component" value="Unassembled WGS sequence"/>
</dbReference>
<keyword evidence="1 3" id="KW-0456">Lyase</keyword>
<dbReference type="Pfam" id="PF03330">
    <property type="entry name" value="DPBB_1"/>
    <property type="match status" value="1"/>
</dbReference>
<dbReference type="GO" id="GO:0071555">
    <property type="term" value="P:cell wall organization"/>
    <property type="evidence" value="ECO:0007669"/>
    <property type="project" value="UniProtKB-KW"/>
</dbReference>
<dbReference type="PROSITE" id="PS51257">
    <property type="entry name" value="PROKAR_LIPOPROTEIN"/>
    <property type="match status" value="1"/>
</dbReference>
<keyword evidence="3" id="KW-1003">Cell membrane</keyword>
<sequence>MLFNSKKKFTSILNLTFQFLSVLAVSQLLVSCCASQTAHFVIKSFYNSKATDTKTAVLSKKKLSEQNQSKEKKKNGRAVVGKPYQIKGKWYYPQNDPTYQSVGEASWYGSDFHGRLTANGEVYDMNLLTAAHPTMPLPSYARVTNLKNGSSLIVRVNDRGPFMKDRIIDLSKQAAEILGYANAGVANVKVEYISEAPVGYYDGAYLMASYTSGNNTSPSLALAGISKEKENIMLKRFTTNSQERSTESVIARKHSYKTPSIELPKNGPILLNKPTLFKQVALLNKLTKKITIN</sequence>
<dbReference type="RefSeq" id="WP_006589645.1">
    <property type="nucleotide sequence ID" value="NZ_JH725076.1"/>
</dbReference>
<feature type="chain" id="PRO_5009991957" description="Endolytic peptidoglycan transglycosylase RlpA" evidence="5">
    <location>
        <begin position="25"/>
        <end position="293"/>
    </location>
</feature>
<keyword evidence="5" id="KW-0732">Signal</keyword>
<evidence type="ECO:0000256" key="5">
    <source>
        <dbReference type="SAM" id="SignalP"/>
    </source>
</evidence>
<gene>
    <name evidence="3" type="primary">rlpA</name>
    <name evidence="7" type="ORF">ME7_00717</name>
</gene>
<dbReference type="HOGENOM" id="CLU_042923_3_5_5"/>
<evidence type="ECO:0000256" key="3">
    <source>
        <dbReference type="HAMAP-Rule" id="MF_02071"/>
    </source>
</evidence>
<protein>
    <recommendedName>
        <fullName evidence="3">Endolytic peptidoglycan transglycosylase RlpA</fullName>
        <ecNumber evidence="3">4.2.2.-</ecNumber>
    </recommendedName>
</protein>
<dbReference type="AlphaFoldDB" id="J1IZ40"/>
<evidence type="ECO:0000313" key="8">
    <source>
        <dbReference type="Proteomes" id="UP000008748"/>
    </source>
</evidence>
<dbReference type="GO" id="GO:0000270">
    <property type="term" value="P:peptidoglycan metabolic process"/>
    <property type="evidence" value="ECO:0007669"/>
    <property type="project" value="UniProtKB-UniRule"/>
</dbReference>
<dbReference type="InterPro" id="IPR036908">
    <property type="entry name" value="RlpA-like_sf"/>
</dbReference>
<evidence type="ECO:0000256" key="2">
    <source>
        <dbReference type="ARBA" id="ARBA00023316"/>
    </source>
</evidence>
<dbReference type="InterPro" id="IPR012997">
    <property type="entry name" value="RplA"/>
</dbReference>
<evidence type="ECO:0000256" key="1">
    <source>
        <dbReference type="ARBA" id="ARBA00023239"/>
    </source>
</evidence>
<keyword evidence="3 7" id="KW-0449">Lipoprotein</keyword>
<feature type="signal peptide" evidence="5">
    <location>
        <begin position="1"/>
        <end position="24"/>
    </location>
</feature>
<dbReference type="EMBL" id="AIMC01000010">
    <property type="protein sequence ID" value="EJF76967.1"/>
    <property type="molecule type" value="Genomic_DNA"/>
</dbReference>
<dbReference type="EC" id="4.2.2.-" evidence="3"/>
<dbReference type="InterPro" id="IPR009009">
    <property type="entry name" value="RlpA-like_DPBB"/>
</dbReference>
<reference evidence="7 8" key="1">
    <citation type="submission" date="2012-03" db="EMBL/GenBank/DDBJ databases">
        <title>The Genome Sequence of Bartonella birtlesii LL-WM9.</title>
        <authorList>
            <consortium name="The Broad Institute Genome Sequencing Platform"/>
            <consortium name="The Broad Institute Genome Sequencing Center for Infectious Disease"/>
            <person name="Feldgarden M."/>
            <person name="Kirby J."/>
            <person name="Kosoy M."/>
            <person name="Birtles R."/>
            <person name="Probert W.S."/>
            <person name="Chiaraviglio L."/>
            <person name="Young S.K."/>
            <person name="Zeng Q."/>
            <person name="Gargeya S."/>
            <person name="Fitzgerald M."/>
            <person name="Haas B."/>
            <person name="Abouelleil A."/>
            <person name="Alvarado L."/>
            <person name="Arachchi H.M."/>
            <person name="Berlin A."/>
            <person name="Chapman S.B."/>
            <person name="Gearin G."/>
            <person name="Goldberg J."/>
            <person name="Griggs A."/>
            <person name="Gujja S."/>
            <person name="Hansen M."/>
            <person name="Heiman D."/>
            <person name="Howarth C."/>
            <person name="Larimer J."/>
            <person name="Lui A."/>
            <person name="MacDonald P.J.P."/>
            <person name="McCowen C."/>
            <person name="Montmayeur A."/>
            <person name="Murphy C."/>
            <person name="Neiman D."/>
            <person name="Pearson M."/>
            <person name="Priest M."/>
            <person name="Roberts A."/>
            <person name="Saif S."/>
            <person name="Shea T."/>
            <person name="Sisk P."/>
            <person name="Stolte C."/>
            <person name="Sykes S."/>
            <person name="Wortman J."/>
            <person name="Nusbaum C."/>
            <person name="Birren B."/>
        </authorList>
    </citation>
    <scope>NUCLEOTIDE SEQUENCE [LARGE SCALE GENOMIC DNA]</scope>
    <source>
        <strain evidence="7 8">LL-WM9</strain>
    </source>
</reference>
<keyword evidence="3" id="KW-0564">Palmitate</keyword>
<dbReference type="InterPro" id="IPR034718">
    <property type="entry name" value="RlpA"/>
</dbReference>
<dbReference type="HAMAP" id="MF_02071">
    <property type="entry name" value="RlpA"/>
    <property type="match status" value="1"/>
</dbReference>
<keyword evidence="8" id="KW-1185">Reference proteome</keyword>
<dbReference type="PATRIC" id="fig|1094552.3.peg.753"/>
<organism evidence="7 8">
    <name type="scientific">Bartonella birtlesii LL-WM9</name>
    <dbReference type="NCBI Taxonomy" id="1094552"/>
    <lineage>
        <taxon>Bacteria</taxon>
        <taxon>Pseudomonadati</taxon>
        <taxon>Pseudomonadota</taxon>
        <taxon>Alphaproteobacteria</taxon>
        <taxon>Hyphomicrobiales</taxon>
        <taxon>Bartonellaceae</taxon>
        <taxon>Bartonella</taxon>
    </lineage>
</organism>
<comment type="caution">
    <text evidence="7">The sequence shown here is derived from an EMBL/GenBank/DDBJ whole genome shotgun (WGS) entry which is preliminary data.</text>
</comment>
<dbReference type="PANTHER" id="PTHR34183">
    <property type="entry name" value="ENDOLYTIC PEPTIDOGLYCAN TRANSGLYCOSYLASE RLPA"/>
    <property type="match status" value="1"/>
</dbReference>
<comment type="function">
    <text evidence="3">Lytic transglycosylase with a strong preference for naked glycan strands that lack stem peptides.</text>
</comment>
<evidence type="ECO:0000313" key="7">
    <source>
        <dbReference type="EMBL" id="EJF76967.1"/>
    </source>
</evidence>
<accession>J1IZ40</accession>
<evidence type="ECO:0000256" key="4">
    <source>
        <dbReference type="RuleBase" id="RU003495"/>
    </source>
</evidence>
<dbReference type="GO" id="GO:0005886">
    <property type="term" value="C:plasma membrane"/>
    <property type="evidence" value="ECO:0007669"/>
    <property type="project" value="UniProtKB-SubCell"/>
</dbReference>